<keyword evidence="4" id="KW-1185">Reference proteome</keyword>
<organism evidence="3 4">
    <name type="scientific">Monilinia fructigena</name>
    <dbReference type="NCBI Taxonomy" id="38457"/>
    <lineage>
        <taxon>Eukaryota</taxon>
        <taxon>Fungi</taxon>
        <taxon>Dikarya</taxon>
        <taxon>Ascomycota</taxon>
        <taxon>Pezizomycotina</taxon>
        <taxon>Leotiomycetes</taxon>
        <taxon>Helotiales</taxon>
        <taxon>Sclerotiniaceae</taxon>
        <taxon>Monilinia</taxon>
    </lineage>
</organism>
<keyword evidence="1" id="KW-0472">Membrane</keyword>
<evidence type="ECO:0000313" key="3">
    <source>
        <dbReference type="EMBL" id="RAL61130.1"/>
    </source>
</evidence>
<name>A0A395ILH6_9HELO</name>
<dbReference type="OrthoDB" id="68090at2759"/>
<feature type="transmembrane region" description="Helical" evidence="1">
    <location>
        <begin position="37"/>
        <end position="58"/>
    </location>
</feature>
<dbReference type="Pfam" id="PF11566">
    <property type="entry name" value="PI31_Prot_N"/>
    <property type="match status" value="1"/>
</dbReference>
<dbReference type="Proteomes" id="UP000249056">
    <property type="component" value="Unassembled WGS sequence"/>
</dbReference>
<feature type="domain" description="PI31 proteasome regulator N-terminal" evidence="2">
    <location>
        <begin position="29"/>
        <end position="55"/>
    </location>
</feature>
<evidence type="ECO:0000313" key="4">
    <source>
        <dbReference type="Proteomes" id="UP000249056"/>
    </source>
</evidence>
<accession>A0A395ILH6</accession>
<comment type="caution">
    <text evidence="3">The sequence shown here is derived from an EMBL/GenBank/DDBJ whole genome shotgun (WGS) entry which is preliminary data.</text>
</comment>
<evidence type="ECO:0000256" key="1">
    <source>
        <dbReference type="SAM" id="Phobius"/>
    </source>
</evidence>
<gene>
    <name evidence="3" type="ORF">DID88_010469</name>
</gene>
<dbReference type="InterPro" id="IPR021625">
    <property type="entry name" value="PI31_Prot_N"/>
</dbReference>
<evidence type="ECO:0000259" key="2">
    <source>
        <dbReference type="Pfam" id="PF11566"/>
    </source>
</evidence>
<protein>
    <recommendedName>
        <fullName evidence="2">PI31 proteasome regulator N-terminal domain-containing protein</fullName>
    </recommendedName>
</protein>
<keyword evidence="1" id="KW-1133">Transmembrane helix</keyword>
<dbReference type="AlphaFoldDB" id="A0A395ILH6"/>
<keyword evidence="1" id="KW-0812">Transmembrane</keyword>
<dbReference type="EMBL" id="QKRW01000034">
    <property type="protein sequence ID" value="RAL61130.1"/>
    <property type="molecule type" value="Genomic_DNA"/>
</dbReference>
<proteinExistence type="predicted"/>
<sequence length="99" mass="11187">MANNPLSPDSILNHMAEALLLIRKATLISDISSSYEAIALFSHACMIAVGFSTSRVRGRTKERNRMRTACSTFIIKMELFIRIPLFPLRTFSIFHAIRS</sequence>
<reference evidence="3 4" key="1">
    <citation type="submission" date="2018-06" db="EMBL/GenBank/DDBJ databases">
        <title>Genome Sequence of the Brown Rot Fungal Pathogen Monilinia fructigena.</title>
        <authorList>
            <person name="Landi L."/>
            <person name="De Miccolis Angelini R.M."/>
            <person name="Pollastro S."/>
            <person name="Abate D."/>
            <person name="Faretra F."/>
            <person name="Romanazzi G."/>
        </authorList>
    </citation>
    <scope>NUCLEOTIDE SEQUENCE [LARGE SCALE GENOMIC DNA]</scope>
    <source>
        <strain evidence="3 4">Mfrg269</strain>
    </source>
</reference>